<dbReference type="Proteomes" id="UP001596067">
    <property type="component" value="Unassembled WGS sequence"/>
</dbReference>
<feature type="transmembrane region" description="Helical" evidence="8">
    <location>
        <begin position="284"/>
        <end position="301"/>
    </location>
</feature>
<feature type="domain" description="Glycosyltransferase RgtA/B/C/D-like" evidence="9">
    <location>
        <begin position="72"/>
        <end position="228"/>
    </location>
</feature>
<comment type="subcellular location">
    <subcellularLocation>
        <location evidence="1">Cell membrane</location>
        <topology evidence="1">Multi-pass membrane protein</topology>
    </subcellularLocation>
</comment>
<evidence type="ECO:0000256" key="5">
    <source>
        <dbReference type="ARBA" id="ARBA00022692"/>
    </source>
</evidence>
<dbReference type="InterPro" id="IPR038731">
    <property type="entry name" value="RgtA/B/C-like"/>
</dbReference>
<evidence type="ECO:0000256" key="7">
    <source>
        <dbReference type="ARBA" id="ARBA00023136"/>
    </source>
</evidence>
<accession>A0ABW1EZI1</accession>
<name>A0ABW1EZI1_9ACTN</name>
<evidence type="ECO:0000256" key="4">
    <source>
        <dbReference type="ARBA" id="ARBA00022679"/>
    </source>
</evidence>
<dbReference type="RefSeq" id="WP_313765192.1">
    <property type="nucleotide sequence ID" value="NZ_BAAAVH010000018.1"/>
</dbReference>
<evidence type="ECO:0000313" key="11">
    <source>
        <dbReference type="Proteomes" id="UP001596067"/>
    </source>
</evidence>
<protein>
    <submittedName>
        <fullName evidence="10">Glycosyltransferase family 39 protein</fullName>
        <ecNumber evidence="10">2.4.-.-</ecNumber>
    </submittedName>
</protein>
<evidence type="ECO:0000256" key="3">
    <source>
        <dbReference type="ARBA" id="ARBA00022676"/>
    </source>
</evidence>
<keyword evidence="3 10" id="KW-0328">Glycosyltransferase</keyword>
<keyword evidence="4 10" id="KW-0808">Transferase</keyword>
<evidence type="ECO:0000256" key="1">
    <source>
        <dbReference type="ARBA" id="ARBA00004651"/>
    </source>
</evidence>
<keyword evidence="5 8" id="KW-0812">Transmembrane</keyword>
<dbReference type="Pfam" id="PF13231">
    <property type="entry name" value="PMT_2"/>
    <property type="match status" value="1"/>
</dbReference>
<keyword evidence="11" id="KW-1185">Reference proteome</keyword>
<dbReference type="PANTHER" id="PTHR33908:SF3">
    <property type="entry name" value="UNDECAPRENYL PHOSPHATE-ALPHA-4-AMINO-4-DEOXY-L-ARABINOSE ARABINOSYL TRANSFERASE"/>
    <property type="match status" value="1"/>
</dbReference>
<feature type="transmembrane region" description="Helical" evidence="8">
    <location>
        <begin position="351"/>
        <end position="369"/>
    </location>
</feature>
<reference evidence="11" key="1">
    <citation type="journal article" date="2019" name="Int. J. Syst. Evol. Microbiol.">
        <title>The Global Catalogue of Microorganisms (GCM) 10K type strain sequencing project: providing services to taxonomists for standard genome sequencing and annotation.</title>
        <authorList>
            <consortium name="The Broad Institute Genomics Platform"/>
            <consortium name="The Broad Institute Genome Sequencing Center for Infectious Disease"/>
            <person name="Wu L."/>
            <person name="Ma J."/>
        </authorList>
    </citation>
    <scope>NUCLEOTIDE SEQUENCE [LARGE SCALE GENOMIC DNA]</scope>
    <source>
        <strain evidence="11">CGMCC 4.1469</strain>
    </source>
</reference>
<dbReference type="PANTHER" id="PTHR33908">
    <property type="entry name" value="MANNOSYLTRANSFERASE YKCB-RELATED"/>
    <property type="match status" value="1"/>
</dbReference>
<evidence type="ECO:0000256" key="2">
    <source>
        <dbReference type="ARBA" id="ARBA00022475"/>
    </source>
</evidence>
<sequence>MRPAAAPHPAIRLLGQVWVWPALAMLCVGGYRLGTPELWRDEVATWSAASRSLGDLLRLLQHIDASNGAYYLLMHFWTALFGESMIALRLPSVLAMAGAAAFVALTAERLFGGRVAAIGGGLLFTVVPMVSRYAQEARSYALVTCAVAAATWFLLRALERPGLRRWAPYCASMAVAGAGHVISFSTVAGQLAVVLLHLWRTRDAVQRRLLWQYPLAVAVAALPAVPVLVLGSRQSGRQLGWITTPGLSSLWRVGASLFGSANVFHVFLLLALLALVLPGRRPSALQLALLATLPVLVVWLASRGGTSYFLDRYLLFTVPAWASLAGGGIRAVYTTVAAAARRSRTPRQLRAAGLLLAVGLLAVPTAAALPEQSSVRHADSHSEEPYRAAADLIAAGYRPGDGLAAPLGDQSWAMLGPGVSYYLPAGVRPYPVFVERSAEQAEDLFPTQCPQPERCVGQGQRIWLLVLGDTAEPLAELPDDQARALRSHYGTPDRVTALGGVTLALLDRTAR</sequence>
<dbReference type="EC" id="2.4.-.-" evidence="10"/>
<keyword evidence="2" id="KW-1003">Cell membrane</keyword>
<feature type="transmembrane region" description="Helical" evidence="8">
    <location>
        <begin position="137"/>
        <end position="155"/>
    </location>
</feature>
<dbReference type="GO" id="GO:0016757">
    <property type="term" value="F:glycosyltransferase activity"/>
    <property type="evidence" value="ECO:0007669"/>
    <property type="project" value="UniProtKB-KW"/>
</dbReference>
<feature type="transmembrane region" description="Helical" evidence="8">
    <location>
        <begin position="313"/>
        <end position="339"/>
    </location>
</feature>
<dbReference type="InterPro" id="IPR050297">
    <property type="entry name" value="LipidA_mod_glycosyltrf_83"/>
</dbReference>
<feature type="transmembrane region" description="Helical" evidence="8">
    <location>
        <begin position="250"/>
        <end position="277"/>
    </location>
</feature>
<organism evidence="10 11">
    <name type="scientific">Kitasatospora aburaviensis</name>
    <dbReference type="NCBI Taxonomy" id="67265"/>
    <lineage>
        <taxon>Bacteria</taxon>
        <taxon>Bacillati</taxon>
        <taxon>Actinomycetota</taxon>
        <taxon>Actinomycetes</taxon>
        <taxon>Kitasatosporales</taxon>
        <taxon>Streptomycetaceae</taxon>
        <taxon>Kitasatospora</taxon>
    </lineage>
</organism>
<keyword evidence="7 8" id="KW-0472">Membrane</keyword>
<evidence type="ECO:0000256" key="6">
    <source>
        <dbReference type="ARBA" id="ARBA00022989"/>
    </source>
</evidence>
<gene>
    <name evidence="10" type="ORF">ACFP0N_20980</name>
</gene>
<comment type="caution">
    <text evidence="10">The sequence shown here is derived from an EMBL/GenBank/DDBJ whole genome shotgun (WGS) entry which is preliminary data.</text>
</comment>
<feature type="transmembrane region" description="Helical" evidence="8">
    <location>
        <begin position="86"/>
        <end position="105"/>
    </location>
</feature>
<evidence type="ECO:0000256" key="8">
    <source>
        <dbReference type="SAM" id="Phobius"/>
    </source>
</evidence>
<feature type="transmembrane region" description="Helical" evidence="8">
    <location>
        <begin position="175"/>
        <end position="198"/>
    </location>
</feature>
<proteinExistence type="predicted"/>
<evidence type="ECO:0000259" key="9">
    <source>
        <dbReference type="Pfam" id="PF13231"/>
    </source>
</evidence>
<dbReference type="EMBL" id="JBHSOD010000027">
    <property type="protein sequence ID" value="MFC5887448.1"/>
    <property type="molecule type" value="Genomic_DNA"/>
</dbReference>
<feature type="transmembrane region" description="Helical" evidence="8">
    <location>
        <begin position="210"/>
        <end position="230"/>
    </location>
</feature>
<evidence type="ECO:0000313" key="10">
    <source>
        <dbReference type="EMBL" id="MFC5887448.1"/>
    </source>
</evidence>
<keyword evidence="6 8" id="KW-1133">Transmembrane helix</keyword>